<feature type="domain" description="RNA polymerase sigma factor 54 DNA-binding" evidence="9">
    <location>
        <begin position="274"/>
        <end position="417"/>
    </location>
</feature>
<keyword evidence="8" id="KW-0804">Transcription</keyword>
<dbReference type="InterPro" id="IPR038709">
    <property type="entry name" value="RpoN_core-bd_sf"/>
</dbReference>
<keyword evidence="4" id="KW-0548">Nucleotidyltransferase</keyword>
<evidence type="ECO:0000256" key="1">
    <source>
        <dbReference type="ARBA" id="ARBA00008798"/>
    </source>
</evidence>
<evidence type="ECO:0000256" key="2">
    <source>
        <dbReference type="ARBA" id="ARBA00022478"/>
    </source>
</evidence>
<evidence type="ECO:0000259" key="9">
    <source>
        <dbReference type="Pfam" id="PF04552"/>
    </source>
</evidence>
<dbReference type="GO" id="GO:0000428">
    <property type="term" value="C:DNA-directed RNA polymerase complex"/>
    <property type="evidence" value="ECO:0007669"/>
    <property type="project" value="UniProtKB-KW"/>
</dbReference>
<dbReference type="RefSeq" id="WP_090289733.1">
    <property type="nucleotide sequence ID" value="NZ_FNCK01000004.1"/>
</dbReference>
<dbReference type="InterPro" id="IPR007634">
    <property type="entry name" value="RNA_pol_sigma_54_DNA-bd"/>
</dbReference>
<dbReference type="Proteomes" id="UP000199708">
    <property type="component" value="Unassembled WGS sequence"/>
</dbReference>
<dbReference type="PRINTS" id="PR00045">
    <property type="entry name" value="SIGMA54FCT"/>
</dbReference>
<dbReference type="GO" id="GO:0006352">
    <property type="term" value="P:DNA-templated transcription initiation"/>
    <property type="evidence" value="ECO:0007669"/>
    <property type="project" value="InterPro"/>
</dbReference>
<name>A0A1G7SIM1_9LACT</name>
<dbReference type="PANTHER" id="PTHR32248:SF4">
    <property type="entry name" value="RNA POLYMERASE SIGMA-54 FACTOR"/>
    <property type="match status" value="1"/>
</dbReference>
<comment type="similarity">
    <text evidence="1">Belongs to the sigma-54 factor family.</text>
</comment>
<reference evidence="11 12" key="1">
    <citation type="submission" date="2016-10" db="EMBL/GenBank/DDBJ databases">
        <authorList>
            <person name="de Groot N.N."/>
        </authorList>
    </citation>
    <scope>NUCLEOTIDE SEQUENCE [LARGE SCALE GENOMIC DNA]</scope>
    <source>
        <strain evidence="11 12">ATCC BAA-466</strain>
    </source>
</reference>
<dbReference type="PANTHER" id="PTHR32248">
    <property type="entry name" value="RNA POLYMERASE SIGMA-54 FACTOR"/>
    <property type="match status" value="1"/>
</dbReference>
<dbReference type="PIRSF" id="PIRSF000774">
    <property type="entry name" value="RpoN"/>
    <property type="match status" value="1"/>
</dbReference>
<gene>
    <name evidence="11" type="ORF">SAMN05421791_10440</name>
</gene>
<evidence type="ECO:0000256" key="6">
    <source>
        <dbReference type="ARBA" id="ARBA00023082"/>
    </source>
</evidence>
<proteinExistence type="inferred from homology"/>
<sequence>MTEEIKIFESLTQEEITANPLLLEILELNGEQLTYYFEENFLDNPFIEFEYPIEHRVSQVPQEKSRVADPEIDIQSPSSPQTLETFLFEQVMLYRQTPIRDAMVQIVPLLDERGYLPYKYQELAHKLQIDPMTALDAITLFQQLEPTGIGAYNLQECLMLQTDQDQHSPSKAYFLLENYFSELLEEDYAEIIDQTGLTLAEIKHIVNYYHTLRTRPATLYERIDRINLIPDVELQFLRDEIQISVNRQYYPRLIFNQDYYAEMQAQNNPDLIAYIRPHKEFFQKMLACIHSRETLLVGVTKIIVKSQLPYLKGESKSPLPLLIKDISQQMRLSESIVSSIITNKNLAYGEKVVPLSDFINVSARVGRSGLSALNIQGFIKDILLKHGQPISDQEIIDLLAEQKIIISQRLVERYRQNIIKNQE</sequence>
<accession>A0A1G7SIM1</accession>
<dbReference type="EMBL" id="FNCK01000004">
    <property type="protein sequence ID" value="SDG22917.1"/>
    <property type="molecule type" value="Genomic_DNA"/>
</dbReference>
<evidence type="ECO:0000256" key="5">
    <source>
        <dbReference type="ARBA" id="ARBA00023015"/>
    </source>
</evidence>
<keyword evidence="6" id="KW-0731">Sigma factor</keyword>
<keyword evidence="3" id="KW-0808">Transferase</keyword>
<evidence type="ECO:0000256" key="3">
    <source>
        <dbReference type="ARBA" id="ARBA00022679"/>
    </source>
</evidence>
<keyword evidence="7" id="KW-0238">DNA-binding</keyword>
<dbReference type="GO" id="GO:0016987">
    <property type="term" value="F:sigma factor activity"/>
    <property type="evidence" value="ECO:0007669"/>
    <property type="project" value="UniProtKB-KW"/>
</dbReference>
<evidence type="ECO:0000256" key="7">
    <source>
        <dbReference type="ARBA" id="ARBA00023125"/>
    </source>
</evidence>
<organism evidence="11 12">
    <name type="scientific">Facklamia miroungae</name>
    <dbReference type="NCBI Taxonomy" id="120956"/>
    <lineage>
        <taxon>Bacteria</taxon>
        <taxon>Bacillati</taxon>
        <taxon>Bacillota</taxon>
        <taxon>Bacilli</taxon>
        <taxon>Lactobacillales</taxon>
        <taxon>Aerococcaceae</taxon>
        <taxon>Facklamia</taxon>
    </lineage>
</organism>
<feature type="domain" description="RNA polymerase sigma factor 54 core-binding" evidence="10">
    <location>
        <begin position="78"/>
        <end position="259"/>
    </location>
</feature>
<dbReference type="AlphaFoldDB" id="A0A1G7SIM1"/>
<dbReference type="OrthoDB" id="9814402at2"/>
<evidence type="ECO:0000313" key="12">
    <source>
        <dbReference type="Proteomes" id="UP000199708"/>
    </source>
</evidence>
<keyword evidence="12" id="KW-1185">Reference proteome</keyword>
<dbReference type="InterPro" id="IPR007046">
    <property type="entry name" value="RNA_pol_sigma_54_core-bd"/>
</dbReference>
<dbReference type="GO" id="GO:0001216">
    <property type="term" value="F:DNA-binding transcription activator activity"/>
    <property type="evidence" value="ECO:0007669"/>
    <property type="project" value="InterPro"/>
</dbReference>
<protein>
    <submittedName>
        <fullName evidence="11">RNA polymerase sigma-54 factor</fullName>
    </submittedName>
</protein>
<evidence type="ECO:0000256" key="8">
    <source>
        <dbReference type="ARBA" id="ARBA00023163"/>
    </source>
</evidence>
<dbReference type="Pfam" id="PF04552">
    <property type="entry name" value="Sigma54_DBD"/>
    <property type="match status" value="1"/>
</dbReference>
<dbReference type="Gene3D" id="1.10.10.60">
    <property type="entry name" value="Homeodomain-like"/>
    <property type="match status" value="1"/>
</dbReference>
<dbReference type="Gene3D" id="1.10.10.1330">
    <property type="entry name" value="RNA polymerase sigma-54 factor, core-binding domain"/>
    <property type="match status" value="1"/>
</dbReference>
<evidence type="ECO:0000313" key="11">
    <source>
        <dbReference type="EMBL" id="SDG22917.1"/>
    </source>
</evidence>
<dbReference type="InterPro" id="IPR000394">
    <property type="entry name" value="RNA_pol_sigma_54"/>
</dbReference>
<keyword evidence="2" id="KW-0240">DNA-directed RNA polymerase</keyword>
<evidence type="ECO:0000259" key="10">
    <source>
        <dbReference type="Pfam" id="PF04963"/>
    </source>
</evidence>
<dbReference type="Pfam" id="PF04963">
    <property type="entry name" value="Sigma54_CBD"/>
    <property type="match status" value="1"/>
</dbReference>
<dbReference type="STRING" id="120956.SAMN05421791_10440"/>
<dbReference type="GO" id="GO:0016779">
    <property type="term" value="F:nucleotidyltransferase activity"/>
    <property type="evidence" value="ECO:0007669"/>
    <property type="project" value="UniProtKB-KW"/>
</dbReference>
<dbReference type="PROSITE" id="PS50044">
    <property type="entry name" value="SIGMA54_3"/>
    <property type="match status" value="1"/>
</dbReference>
<evidence type="ECO:0000256" key="4">
    <source>
        <dbReference type="ARBA" id="ARBA00022695"/>
    </source>
</evidence>
<keyword evidence="5" id="KW-0805">Transcription regulation</keyword>
<dbReference type="GO" id="GO:0003677">
    <property type="term" value="F:DNA binding"/>
    <property type="evidence" value="ECO:0007669"/>
    <property type="project" value="UniProtKB-KW"/>
</dbReference>